<evidence type="ECO:0000313" key="5">
    <source>
        <dbReference type="EMBL" id="MBB5137182.1"/>
    </source>
</evidence>
<dbReference type="InterPro" id="IPR029062">
    <property type="entry name" value="Class_I_gatase-like"/>
</dbReference>
<dbReference type="Proteomes" id="UP000578449">
    <property type="component" value="Unassembled WGS sequence"/>
</dbReference>
<dbReference type="GO" id="GO:0043565">
    <property type="term" value="F:sequence-specific DNA binding"/>
    <property type="evidence" value="ECO:0007669"/>
    <property type="project" value="InterPro"/>
</dbReference>
<dbReference type="Gene3D" id="1.10.10.60">
    <property type="entry name" value="Homeodomain-like"/>
    <property type="match status" value="1"/>
</dbReference>
<dbReference type="SMART" id="SM00342">
    <property type="entry name" value="HTH_ARAC"/>
    <property type="match status" value="1"/>
</dbReference>
<keyword evidence="2" id="KW-0238">DNA-binding</keyword>
<gene>
    <name evidence="5" type="ORF">HNP84_006934</name>
</gene>
<dbReference type="PROSITE" id="PS01124">
    <property type="entry name" value="HTH_ARAC_FAMILY_2"/>
    <property type="match status" value="1"/>
</dbReference>
<feature type="domain" description="HTH araC/xylS-type" evidence="4">
    <location>
        <begin position="227"/>
        <end position="325"/>
    </location>
</feature>
<evidence type="ECO:0000259" key="4">
    <source>
        <dbReference type="PROSITE" id="PS01124"/>
    </source>
</evidence>
<dbReference type="EMBL" id="JACHGN010000016">
    <property type="protein sequence ID" value="MBB5137182.1"/>
    <property type="molecule type" value="Genomic_DNA"/>
</dbReference>
<dbReference type="InterPro" id="IPR052158">
    <property type="entry name" value="INH-QAR"/>
</dbReference>
<dbReference type="SUPFAM" id="SSF52317">
    <property type="entry name" value="Class I glutamine amidotransferase-like"/>
    <property type="match status" value="1"/>
</dbReference>
<dbReference type="Gene3D" id="3.40.50.880">
    <property type="match status" value="1"/>
</dbReference>
<evidence type="ECO:0000256" key="2">
    <source>
        <dbReference type="ARBA" id="ARBA00023125"/>
    </source>
</evidence>
<dbReference type="Pfam" id="PF12833">
    <property type="entry name" value="HTH_18"/>
    <property type="match status" value="1"/>
</dbReference>
<dbReference type="PROSITE" id="PS00041">
    <property type="entry name" value="HTH_ARAC_FAMILY_1"/>
    <property type="match status" value="1"/>
</dbReference>
<dbReference type="CDD" id="cd03137">
    <property type="entry name" value="GATase1_AraC_1"/>
    <property type="match status" value="1"/>
</dbReference>
<dbReference type="PANTHER" id="PTHR43130:SF3">
    <property type="entry name" value="HTH-TYPE TRANSCRIPTIONAL REGULATOR RV1931C"/>
    <property type="match status" value="1"/>
</dbReference>
<comment type="caution">
    <text evidence="5">The sequence shown here is derived from an EMBL/GenBank/DDBJ whole genome shotgun (WGS) entry which is preliminary data.</text>
</comment>
<evidence type="ECO:0000313" key="6">
    <source>
        <dbReference type="Proteomes" id="UP000578449"/>
    </source>
</evidence>
<dbReference type="InterPro" id="IPR002818">
    <property type="entry name" value="DJ-1/PfpI"/>
</dbReference>
<keyword evidence="1" id="KW-0805">Transcription regulation</keyword>
<dbReference type="InterPro" id="IPR009057">
    <property type="entry name" value="Homeodomain-like_sf"/>
</dbReference>
<accession>A0A840PD81</accession>
<evidence type="ECO:0000256" key="1">
    <source>
        <dbReference type="ARBA" id="ARBA00023015"/>
    </source>
</evidence>
<name>A0A840PD81_9ACTN</name>
<dbReference type="Pfam" id="PF01965">
    <property type="entry name" value="DJ-1_PfpI"/>
    <property type="match status" value="1"/>
</dbReference>
<dbReference type="AlphaFoldDB" id="A0A840PD81"/>
<reference evidence="5 6" key="1">
    <citation type="submission" date="2020-08" db="EMBL/GenBank/DDBJ databases">
        <title>Genomic Encyclopedia of Type Strains, Phase IV (KMG-IV): sequencing the most valuable type-strain genomes for metagenomic binning, comparative biology and taxonomic classification.</title>
        <authorList>
            <person name="Goeker M."/>
        </authorList>
    </citation>
    <scope>NUCLEOTIDE SEQUENCE [LARGE SCALE GENOMIC DNA]</scope>
    <source>
        <strain evidence="5 6">DSM 45615</strain>
    </source>
</reference>
<dbReference type="GO" id="GO:0003700">
    <property type="term" value="F:DNA-binding transcription factor activity"/>
    <property type="evidence" value="ECO:0007669"/>
    <property type="project" value="InterPro"/>
</dbReference>
<proteinExistence type="predicted"/>
<dbReference type="RefSeq" id="WP_185054065.1">
    <property type="nucleotide sequence ID" value="NZ_BAABIX010000020.1"/>
</dbReference>
<dbReference type="InterPro" id="IPR018062">
    <property type="entry name" value="HTH_AraC-typ_CS"/>
</dbReference>
<dbReference type="PANTHER" id="PTHR43130">
    <property type="entry name" value="ARAC-FAMILY TRANSCRIPTIONAL REGULATOR"/>
    <property type="match status" value="1"/>
</dbReference>
<sequence>MGAGSVAVVVTEEIGVPSWDLYELSIPCTVFGKPQPDLADPWYDLRLCGTGATAQDGPAAGTGLALRTRYGLEDLAGADTVIVPSVPDACVEDGEPLPPALITALRRAYDAGARMVSLCTGAFALAEAGLLDGRRATAHWMHTAQLARRYPKVHVDDSVLYVDDGDVLTSAGLTAGLDLCLHLVRRDLGARVANQLARRMVVPAHRAGGQAQFIDLSVPGTDDEGLGPVLDWARAHLDRPLTVEDLARRAAMSPRTFYRRLRAATGTTPLQWLLNQRLARAQNLLESTDLPIEKVGELTGLGTANNLRHHFVKHIGVSPADYRRAFPRTTPEPPSQSGE</sequence>
<dbReference type="SUPFAM" id="SSF46689">
    <property type="entry name" value="Homeodomain-like"/>
    <property type="match status" value="2"/>
</dbReference>
<organism evidence="5 6">
    <name type="scientific">Thermocatellispora tengchongensis</name>
    <dbReference type="NCBI Taxonomy" id="1073253"/>
    <lineage>
        <taxon>Bacteria</taxon>
        <taxon>Bacillati</taxon>
        <taxon>Actinomycetota</taxon>
        <taxon>Actinomycetes</taxon>
        <taxon>Streptosporangiales</taxon>
        <taxon>Streptosporangiaceae</taxon>
        <taxon>Thermocatellispora</taxon>
    </lineage>
</organism>
<evidence type="ECO:0000256" key="3">
    <source>
        <dbReference type="ARBA" id="ARBA00023163"/>
    </source>
</evidence>
<keyword evidence="3" id="KW-0804">Transcription</keyword>
<protein>
    <submittedName>
        <fullName evidence="5">Transcriptional regulator GlxA family with amidase domain</fullName>
    </submittedName>
</protein>
<keyword evidence="6" id="KW-1185">Reference proteome</keyword>
<dbReference type="InterPro" id="IPR018060">
    <property type="entry name" value="HTH_AraC"/>
</dbReference>